<dbReference type="Pfam" id="PF01464">
    <property type="entry name" value="SLT"/>
    <property type="match status" value="1"/>
</dbReference>
<dbReference type="Proteomes" id="UP000248889">
    <property type="component" value="Unassembled WGS sequence"/>
</dbReference>
<feature type="domain" description="Transglycosylase SLT" evidence="1">
    <location>
        <begin position="62"/>
        <end position="128"/>
    </location>
</feature>
<evidence type="ECO:0000259" key="1">
    <source>
        <dbReference type="Pfam" id="PF01464"/>
    </source>
</evidence>
<dbReference type="SUPFAM" id="SSF53955">
    <property type="entry name" value="Lysozyme-like"/>
    <property type="match status" value="1"/>
</dbReference>
<dbReference type="AlphaFoldDB" id="A0A2X0IZM7"/>
<dbReference type="InterPro" id="IPR008258">
    <property type="entry name" value="Transglycosylase_SLT_dom_1"/>
</dbReference>
<name>A0A2X0IZM7_9ACTN</name>
<organism evidence="2 3">
    <name type="scientific">Streptacidiphilus pinicola</name>
    <dbReference type="NCBI Taxonomy" id="2219663"/>
    <lineage>
        <taxon>Bacteria</taxon>
        <taxon>Bacillati</taxon>
        <taxon>Actinomycetota</taxon>
        <taxon>Actinomycetes</taxon>
        <taxon>Kitasatosporales</taxon>
        <taxon>Streptomycetaceae</taxon>
        <taxon>Streptacidiphilus</taxon>
    </lineage>
</organism>
<protein>
    <submittedName>
        <fullName evidence="2">Lytic transglycosylase domain-containing protein</fullName>
    </submittedName>
</protein>
<evidence type="ECO:0000313" key="2">
    <source>
        <dbReference type="EMBL" id="RAG83386.1"/>
    </source>
</evidence>
<keyword evidence="3" id="KW-1185">Reference proteome</keyword>
<accession>A0A2X0IZM7</accession>
<gene>
    <name evidence="2" type="ORF">DN069_22450</name>
</gene>
<evidence type="ECO:0000313" key="3">
    <source>
        <dbReference type="Proteomes" id="UP000248889"/>
    </source>
</evidence>
<dbReference type="RefSeq" id="WP_111503585.1">
    <property type="nucleotide sequence ID" value="NZ_QKYN01000088.1"/>
</dbReference>
<sequence length="135" mass="13932">MAFRIRSLRTLSASIAGAGILASAAVVGIGGAAHADTAMAPNEAQSLAASIVPADQLASFDQIISHESGWSVTATNASSGAYGLGQALPGSKMASAGADWQTNPATQIKWALNYMDSTYGSPNAAWSFWQAHNWY</sequence>
<reference evidence="2 3" key="1">
    <citation type="submission" date="2018-06" db="EMBL/GenBank/DDBJ databases">
        <title>Streptacidiphilus pinicola sp. nov., isolated from pine grove soil.</title>
        <authorList>
            <person name="Roh S.G."/>
            <person name="Park S."/>
            <person name="Kim M.-K."/>
            <person name="Yun B.-R."/>
            <person name="Park J."/>
            <person name="Kim M.J."/>
            <person name="Kim Y.S."/>
            <person name="Kim S.B."/>
        </authorList>
    </citation>
    <scope>NUCLEOTIDE SEQUENCE [LARGE SCALE GENOMIC DNA]</scope>
    <source>
        <strain evidence="2 3">MMS16-CNU450</strain>
    </source>
</reference>
<proteinExistence type="predicted"/>
<dbReference type="InterPro" id="IPR023346">
    <property type="entry name" value="Lysozyme-like_dom_sf"/>
</dbReference>
<dbReference type="OrthoDB" id="9766277at2"/>
<comment type="caution">
    <text evidence="2">The sequence shown here is derived from an EMBL/GenBank/DDBJ whole genome shotgun (WGS) entry which is preliminary data.</text>
</comment>
<dbReference type="Gene3D" id="1.10.530.10">
    <property type="match status" value="1"/>
</dbReference>
<dbReference type="EMBL" id="QKYN01000088">
    <property type="protein sequence ID" value="RAG83386.1"/>
    <property type="molecule type" value="Genomic_DNA"/>
</dbReference>